<reference evidence="2" key="1">
    <citation type="journal article" date="2011" name="J. Bacteriol.">
        <title>Genome sequences of eight morphologically diverse alphaproteobacteria.</title>
        <authorList>
            <consortium name="US DOE Joint Genome Institute"/>
            <person name="Brown P.J."/>
            <person name="Kysela D.T."/>
            <person name="Buechlein A."/>
            <person name="Hemmerich C."/>
            <person name="Brun Y.V."/>
        </authorList>
    </citation>
    <scope>NUCLEOTIDE SEQUENCE [LARGE SCALE GENOMIC DNA]</scope>
    <source>
        <strain evidence="2">ATCC 49814 / DSM 5838 / IFAM 1418</strain>
    </source>
</reference>
<dbReference type="OrthoDB" id="7172966at2"/>
<dbReference type="RefSeq" id="WP_015826500.1">
    <property type="nucleotide sequence ID" value="NC_012982.1"/>
</dbReference>
<dbReference type="eggNOG" id="ENOG502ZCJE">
    <property type="taxonomic scope" value="Bacteria"/>
</dbReference>
<accession>C6XNU7</accession>
<dbReference type="Proteomes" id="UP000002745">
    <property type="component" value="Chromosome"/>
</dbReference>
<protein>
    <submittedName>
        <fullName evidence="1">Uncharacterized protein</fullName>
    </submittedName>
</protein>
<sequence>MTVSTRHIPLRAALAIGAIGGLLVGGNALAQSGNAPIVRTAPAAGSNANCCDLPESQIVKVPGVVAPGASVVIGAGNAGRGYSTYIEGGHSQQSSIYYFNQGHGATVAPYESSVLNNLKVEGGLLTVTEEIAVTEEYCAPAEVSIQAQPVQAVCIDDKGAPHPASQVFGEEAISPTYTGEVFRCMAGTSMQVTVGSFANSDAMFDGGRTFSCKKGEALTHSVGGQLSCAPAAAQRNCNERSLLRRYGPGVKTLQAKSPSCIPSHRTVMKEVVVEKPISSSGRIVLDGGVGQNVY</sequence>
<dbReference type="EMBL" id="CP001678">
    <property type="protein sequence ID" value="ACT58350.1"/>
    <property type="molecule type" value="Genomic_DNA"/>
</dbReference>
<dbReference type="HOGENOM" id="CLU_080708_0_0_5"/>
<evidence type="ECO:0000313" key="2">
    <source>
        <dbReference type="Proteomes" id="UP000002745"/>
    </source>
</evidence>
<dbReference type="KEGG" id="hba:Hbal_0649"/>
<organism evidence="1 2">
    <name type="scientific">Hirschia baltica (strain ATCC 49814 / DSM 5838 / IFAM 1418)</name>
    <dbReference type="NCBI Taxonomy" id="582402"/>
    <lineage>
        <taxon>Bacteria</taxon>
        <taxon>Pseudomonadati</taxon>
        <taxon>Pseudomonadota</taxon>
        <taxon>Alphaproteobacteria</taxon>
        <taxon>Hyphomonadales</taxon>
        <taxon>Hyphomonadaceae</taxon>
        <taxon>Hirschia</taxon>
    </lineage>
</organism>
<name>C6XNU7_HIRBI</name>
<dbReference type="AlphaFoldDB" id="C6XNU7"/>
<evidence type="ECO:0000313" key="1">
    <source>
        <dbReference type="EMBL" id="ACT58350.1"/>
    </source>
</evidence>
<proteinExistence type="predicted"/>
<keyword evidence="2" id="KW-1185">Reference proteome</keyword>
<gene>
    <name evidence="1" type="ordered locus">Hbal_0649</name>
</gene>